<evidence type="ECO:0000256" key="7">
    <source>
        <dbReference type="ARBA" id="ARBA00023136"/>
    </source>
</evidence>
<proteinExistence type="inferred from homology"/>
<evidence type="ECO:0000256" key="4">
    <source>
        <dbReference type="ARBA" id="ARBA00022781"/>
    </source>
</evidence>
<dbReference type="AlphaFoldDB" id="A0A8D5JCB7"/>
<keyword evidence="14" id="KW-0175">Coiled coil</keyword>
<evidence type="ECO:0000256" key="11">
    <source>
        <dbReference type="ARBA" id="ARBA00037847"/>
    </source>
</evidence>
<keyword evidence="8 12" id="KW-0066">ATP synthesis</keyword>
<comment type="similarity">
    <text evidence="12 13">Belongs to the ATPase B chain family.</text>
</comment>
<evidence type="ECO:0000256" key="15">
    <source>
        <dbReference type="SAM" id="SignalP"/>
    </source>
</evidence>
<dbReference type="EMBL" id="AP024086">
    <property type="protein sequence ID" value="BCL59388.1"/>
    <property type="molecule type" value="Genomic_DNA"/>
</dbReference>
<dbReference type="GO" id="GO:0045259">
    <property type="term" value="C:proton-transporting ATP synthase complex"/>
    <property type="evidence" value="ECO:0007669"/>
    <property type="project" value="UniProtKB-KW"/>
</dbReference>
<keyword evidence="7 12" id="KW-0472">Membrane</keyword>
<keyword evidence="2 12" id="KW-0138">CF(0)</keyword>
<evidence type="ECO:0000256" key="13">
    <source>
        <dbReference type="RuleBase" id="RU003848"/>
    </source>
</evidence>
<evidence type="ECO:0000256" key="1">
    <source>
        <dbReference type="ARBA" id="ARBA00022448"/>
    </source>
</evidence>
<keyword evidence="5 12" id="KW-1133">Transmembrane helix</keyword>
<evidence type="ECO:0000256" key="9">
    <source>
        <dbReference type="ARBA" id="ARBA00025198"/>
    </source>
</evidence>
<dbReference type="PANTHER" id="PTHR34264">
    <property type="entry name" value="ATP SYNTHASE SUBUNIT B, CHLOROPLASTIC"/>
    <property type="match status" value="1"/>
</dbReference>
<feature type="coiled-coil region" evidence="14">
    <location>
        <begin position="110"/>
        <end position="184"/>
    </location>
</feature>
<dbReference type="Proteomes" id="UP000826725">
    <property type="component" value="Chromosome"/>
</dbReference>
<keyword evidence="6 12" id="KW-0406">Ion transport</keyword>
<accession>A0A8D5JCB7</accession>
<dbReference type="HAMAP" id="MF_01398">
    <property type="entry name" value="ATP_synth_b_bprime"/>
    <property type="match status" value="1"/>
</dbReference>
<dbReference type="GO" id="GO:0012505">
    <property type="term" value="C:endomembrane system"/>
    <property type="evidence" value="ECO:0007669"/>
    <property type="project" value="UniProtKB-SubCell"/>
</dbReference>
<keyword evidence="17" id="KW-1185">Reference proteome</keyword>
<keyword evidence="1 12" id="KW-0813">Transport</keyword>
<dbReference type="RefSeq" id="WP_228855621.1">
    <property type="nucleotide sequence ID" value="NZ_AP024086.1"/>
</dbReference>
<comment type="subcellular location">
    <subcellularLocation>
        <location evidence="12">Cell membrane</location>
        <topology evidence="12">Single-pass membrane protein</topology>
    </subcellularLocation>
    <subcellularLocation>
        <location evidence="11">Endomembrane system</location>
        <topology evidence="11">Single-pass membrane protein</topology>
    </subcellularLocation>
</comment>
<evidence type="ECO:0000256" key="10">
    <source>
        <dbReference type="ARBA" id="ARBA00025614"/>
    </source>
</evidence>
<comment type="function">
    <text evidence="9 12">F(1)F(0) ATP synthase produces ATP from ADP in the presence of a proton or sodium gradient. F-type ATPases consist of two structural domains, F(1) containing the extramembraneous catalytic core and F(0) containing the membrane proton channel, linked together by a central stalk and a peripheral stalk. During catalysis, ATP synthesis in the catalytic domain of F(1) is coupled via a rotary mechanism of the central stalk subunits to proton translocation.</text>
</comment>
<sequence>MRGVKNFVGMLSLATLALWFALSLGTAFASVEAHAPAADSHAVVTDGTGHGEAAVAAEGHETAGGEAHSSSLSAVKLKDLGWRVVNFIALLIILVKFGAKPIGSGLAARQKQIKDEIEDLQKKRVDAEKSYNDFQAKLANVESEIDTVVERAVAQAEIEKKKIIEKAEQAADDIKRAAEMAIQNEITEARRLLKDEVAEQAAVMAEELIVKNLTDDDQVKIIEDYLAKVGAVQ</sequence>
<dbReference type="KEGG" id="dbk:DGMP_00810"/>
<feature type="signal peptide" evidence="15">
    <location>
        <begin position="1"/>
        <end position="29"/>
    </location>
</feature>
<name>A0A8D5JCB7_9BACT</name>
<evidence type="ECO:0000256" key="2">
    <source>
        <dbReference type="ARBA" id="ARBA00022547"/>
    </source>
</evidence>
<evidence type="ECO:0000256" key="14">
    <source>
        <dbReference type="SAM" id="Coils"/>
    </source>
</evidence>
<keyword evidence="15" id="KW-0732">Signal</keyword>
<dbReference type="Pfam" id="PF00430">
    <property type="entry name" value="ATP-synt_B"/>
    <property type="match status" value="1"/>
</dbReference>
<evidence type="ECO:0000313" key="16">
    <source>
        <dbReference type="EMBL" id="BCL59388.1"/>
    </source>
</evidence>
<evidence type="ECO:0000256" key="6">
    <source>
        <dbReference type="ARBA" id="ARBA00023065"/>
    </source>
</evidence>
<comment type="function">
    <text evidence="10">Component of the F(0) channel, it forms part of the peripheral stalk, linking F(1) to F(0). The b'-subunit is a diverged and duplicated form of b found in plants and photosynthetic bacteria.</text>
</comment>
<evidence type="ECO:0000313" key="17">
    <source>
        <dbReference type="Proteomes" id="UP000826725"/>
    </source>
</evidence>
<protein>
    <recommendedName>
        <fullName evidence="12">ATP synthase subunit b</fullName>
    </recommendedName>
    <alternativeName>
        <fullName evidence="12">ATP synthase F(0) sector subunit b</fullName>
    </alternativeName>
    <alternativeName>
        <fullName evidence="12">ATPase subunit I</fullName>
    </alternativeName>
    <alternativeName>
        <fullName evidence="12">F-type ATPase subunit b</fullName>
        <shortName evidence="12">F-ATPase subunit b</shortName>
    </alternativeName>
</protein>
<dbReference type="InterPro" id="IPR002146">
    <property type="entry name" value="ATP_synth_b/b'su_bac/chlpt"/>
</dbReference>
<keyword evidence="4 12" id="KW-0375">Hydrogen ion transport</keyword>
<reference evidence="16" key="1">
    <citation type="submission" date="2020-09" db="EMBL/GenBank/DDBJ databases">
        <title>Desulfogranum mesoprofundum gen. nov., sp. nov., a novel mesophilic, sulfate-reducing chemolithoautotroph isolated from a deep-sea hydrothermal vent chimney in the Suiyo Seamount.</title>
        <authorList>
            <person name="Hashimoto Y."/>
            <person name="Nakagawa S."/>
        </authorList>
    </citation>
    <scope>NUCLEOTIDE SEQUENCE</scope>
    <source>
        <strain evidence="16">KT2</strain>
    </source>
</reference>
<dbReference type="GO" id="GO:0005886">
    <property type="term" value="C:plasma membrane"/>
    <property type="evidence" value="ECO:0007669"/>
    <property type="project" value="UniProtKB-SubCell"/>
</dbReference>
<evidence type="ECO:0000256" key="12">
    <source>
        <dbReference type="HAMAP-Rule" id="MF_01398"/>
    </source>
</evidence>
<evidence type="ECO:0000256" key="5">
    <source>
        <dbReference type="ARBA" id="ARBA00022989"/>
    </source>
</evidence>
<evidence type="ECO:0000256" key="8">
    <source>
        <dbReference type="ARBA" id="ARBA00023310"/>
    </source>
</evidence>
<keyword evidence="3 12" id="KW-0812">Transmembrane</keyword>
<comment type="subunit">
    <text evidence="12">F-type ATPases have 2 components, F(1) - the catalytic core - and F(0) - the membrane proton channel. F(1) has five subunits: alpha(3), beta(3), gamma(1), delta(1), epsilon(1). F(0) has three main subunits: a(1), b(2) and c(10-14). The alpha and beta chains form an alternating ring which encloses part of the gamma chain. F(1) is attached to F(0) by a central stalk formed by the gamma and epsilon chains, while a peripheral stalk is formed by the delta and b chains.</text>
</comment>
<dbReference type="GO" id="GO:0046933">
    <property type="term" value="F:proton-transporting ATP synthase activity, rotational mechanism"/>
    <property type="evidence" value="ECO:0007669"/>
    <property type="project" value="UniProtKB-UniRule"/>
</dbReference>
<organism evidence="16 17">
    <name type="scientific">Desulfomarina profundi</name>
    <dbReference type="NCBI Taxonomy" id="2772557"/>
    <lineage>
        <taxon>Bacteria</taxon>
        <taxon>Pseudomonadati</taxon>
        <taxon>Thermodesulfobacteriota</taxon>
        <taxon>Desulfobulbia</taxon>
        <taxon>Desulfobulbales</taxon>
        <taxon>Desulfobulbaceae</taxon>
        <taxon>Desulfomarina</taxon>
    </lineage>
</organism>
<gene>
    <name evidence="12" type="primary">atpF</name>
    <name evidence="16" type="ORF">DGMP_00810</name>
</gene>
<feature type="chain" id="PRO_5034407300" description="ATP synthase subunit b" evidence="15">
    <location>
        <begin position="30"/>
        <end position="233"/>
    </location>
</feature>
<evidence type="ECO:0000256" key="3">
    <source>
        <dbReference type="ARBA" id="ARBA00022692"/>
    </source>
</evidence>
<feature type="transmembrane region" description="Helical" evidence="12">
    <location>
        <begin position="80"/>
        <end position="99"/>
    </location>
</feature>
<dbReference type="PANTHER" id="PTHR34264:SF3">
    <property type="entry name" value="ATP SYNTHASE SUBUNIT B, CHLOROPLASTIC"/>
    <property type="match status" value="1"/>
</dbReference>
<keyword evidence="12" id="KW-1003">Cell membrane</keyword>
<dbReference type="CDD" id="cd06503">
    <property type="entry name" value="ATP-synt_Fo_b"/>
    <property type="match status" value="1"/>
</dbReference>